<feature type="region of interest" description="Disordered" evidence="1">
    <location>
        <begin position="242"/>
        <end position="347"/>
    </location>
</feature>
<dbReference type="Proteomes" id="UP000005240">
    <property type="component" value="Unassembled WGS sequence"/>
</dbReference>
<evidence type="ECO:0000256" key="1">
    <source>
        <dbReference type="SAM" id="MobiDB-lite"/>
    </source>
</evidence>
<reference evidence="3" key="4">
    <citation type="submission" date="2025-05" db="UniProtKB">
        <authorList>
            <consortium name="EnsemblFungi"/>
        </authorList>
    </citation>
    <scope>IDENTIFICATION</scope>
    <source>
        <strain evidence="3">isolate 1-1 / race 1 (BBBD)</strain>
    </source>
</reference>
<reference evidence="3 4" key="3">
    <citation type="journal article" date="2017" name="G3 (Bethesda)">
        <title>Comparative analysis highlights variable genome content of wheat rusts and divergence of the mating loci.</title>
        <authorList>
            <person name="Cuomo C.A."/>
            <person name="Bakkeren G."/>
            <person name="Khalil H.B."/>
            <person name="Panwar V."/>
            <person name="Joly D."/>
            <person name="Linning R."/>
            <person name="Sakthikumar S."/>
            <person name="Song X."/>
            <person name="Adiconis X."/>
            <person name="Fan L."/>
            <person name="Goldberg J.M."/>
            <person name="Levin J.Z."/>
            <person name="Young S."/>
            <person name="Zeng Q."/>
            <person name="Anikster Y."/>
            <person name="Bruce M."/>
            <person name="Wang M."/>
            <person name="Yin C."/>
            <person name="McCallum B."/>
            <person name="Szabo L.J."/>
            <person name="Hulbert S."/>
            <person name="Chen X."/>
            <person name="Fellers J.P."/>
        </authorList>
    </citation>
    <scope>NUCLEOTIDE SEQUENCE</scope>
    <source>
        <strain evidence="4">Isolate 1-1 / race 1 (BBBD)</strain>
        <strain evidence="3">isolate 1-1 / race 1 (BBBD)</strain>
    </source>
</reference>
<accession>A0A0C4FAQ2</accession>
<evidence type="ECO:0000313" key="3">
    <source>
        <dbReference type="EnsemblFungi" id="PTTG_10295-t43_1-p1"/>
    </source>
</evidence>
<dbReference type="AlphaFoldDB" id="A0A0C4FAQ2"/>
<sequence>MVNVEVAGALPKVKMVNIMPEDKLLFDGSNVEEFIDAYEFAAGLIGTSEYDKARQIILFIPHKSDARLILKTLNGFESKDWPRLKAAILSYWGRSKVPHVQEVNNSALIASVRDINKVMPTMEAEPLPEEVPASPRDSVTVEEVAQMFKQCEERLLKKISSGALHPWYPPIDQISYQAAPVAQPYLCRSIRKSPTVETIRSEVQSSNSSSLPCPVKFIKAVDSVLRKIANLMVPGFSASRLVPTSSASADGGKKASRSFSNAVSKVKLSDPSRGAKSLRDEVKLSPNLPLSSVPDSKPSSCLHQTVERLIPSSTSLQEEVKLSPNSSPSLTSDSESIGQLHPTTEPL</sequence>
<evidence type="ECO:0000313" key="4">
    <source>
        <dbReference type="Proteomes" id="UP000005240"/>
    </source>
</evidence>
<dbReference type="EnsemblFungi" id="PTTG_10295-t43_1">
    <property type="protein sequence ID" value="PTTG_10295-t43_1-p1"/>
    <property type="gene ID" value="PTTG_10295"/>
</dbReference>
<evidence type="ECO:0000313" key="2">
    <source>
        <dbReference type="EMBL" id="OAV89945.1"/>
    </source>
</evidence>
<dbReference type="EMBL" id="ADAS02000114">
    <property type="protein sequence ID" value="OAV89945.1"/>
    <property type="molecule type" value="Genomic_DNA"/>
</dbReference>
<name>A0A0C4FAQ2_PUCT1</name>
<reference evidence="2" key="1">
    <citation type="submission" date="2009-11" db="EMBL/GenBank/DDBJ databases">
        <authorList>
            <consortium name="The Broad Institute Genome Sequencing Platform"/>
            <person name="Ward D."/>
            <person name="Feldgarden M."/>
            <person name="Earl A."/>
            <person name="Young S.K."/>
            <person name="Zeng Q."/>
            <person name="Koehrsen M."/>
            <person name="Alvarado L."/>
            <person name="Berlin A."/>
            <person name="Bochicchio J."/>
            <person name="Borenstein D."/>
            <person name="Chapman S.B."/>
            <person name="Chen Z."/>
            <person name="Engels R."/>
            <person name="Freedman E."/>
            <person name="Gellesch M."/>
            <person name="Goldberg J."/>
            <person name="Griggs A."/>
            <person name="Gujja S."/>
            <person name="Heilman E."/>
            <person name="Heiman D."/>
            <person name="Hepburn T."/>
            <person name="Howarth C."/>
            <person name="Jen D."/>
            <person name="Larson L."/>
            <person name="Lewis B."/>
            <person name="Mehta T."/>
            <person name="Park D."/>
            <person name="Pearson M."/>
            <person name="Roberts A."/>
            <person name="Saif S."/>
            <person name="Shea T."/>
            <person name="Shenoy N."/>
            <person name="Sisk P."/>
            <person name="Stolte C."/>
            <person name="Sykes S."/>
            <person name="Thomson T."/>
            <person name="Walk T."/>
            <person name="White J."/>
            <person name="Yandava C."/>
            <person name="Izard J."/>
            <person name="Baranova O.V."/>
            <person name="Blanton J.M."/>
            <person name="Tanner A.C."/>
            <person name="Dewhirst F.E."/>
            <person name="Haas B."/>
            <person name="Nusbaum C."/>
            <person name="Birren B."/>
        </authorList>
    </citation>
    <scope>NUCLEOTIDE SEQUENCE [LARGE SCALE GENOMIC DNA]</scope>
    <source>
        <strain evidence="2">1-1 BBBD Race 1</strain>
    </source>
</reference>
<feature type="compositionally biased region" description="Polar residues" evidence="1">
    <location>
        <begin position="288"/>
        <end position="303"/>
    </location>
</feature>
<gene>
    <name evidence="2" type="ORF">PTTG_10295</name>
</gene>
<dbReference type="OrthoDB" id="5535068at2759"/>
<proteinExistence type="predicted"/>
<protein>
    <submittedName>
        <fullName evidence="2 3">Uncharacterized protein</fullName>
    </submittedName>
</protein>
<dbReference type="VEuPathDB" id="FungiDB:PTTG_10295"/>
<keyword evidence="4" id="KW-1185">Reference proteome</keyword>
<reference evidence="2" key="2">
    <citation type="submission" date="2016-05" db="EMBL/GenBank/DDBJ databases">
        <title>Comparative analysis highlights variable genome content of wheat rusts and divergence of the mating loci.</title>
        <authorList>
            <person name="Cuomo C.A."/>
            <person name="Bakkeren G."/>
            <person name="Szabo L."/>
            <person name="Khalil H."/>
            <person name="Joly D."/>
            <person name="Goldberg J."/>
            <person name="Young S."/>
            <person name="Zeng Q."/>
            <person name="Fellers J."/>
        </authorList>
    </citation>
    <scope>NUCLEOTIDE SEQUENCE [LARGE SCALE GENOMIC DNA]</scope>
    <source>
        <strain evidence="2">1-1 BBBD Race 1</strain>
    </source>
</reference>
<feature type="compositionally biased region" description="Low complexity" evidence="1">
    <location>
        <begin position="322"/>
        <end position="336"/>
    </location>
</feature>
<organism evidence="3 4">
    <name type="scientific">Puccinia triticina (isolate 1-1 / race 1 (BBBD))</name>
    <name type="common">Brown leaf rust fungus</name>
    <dbReference type="NCBI Taxonomy" id="630390"/>
    <lineage>
        <taxon>Eukaryota</taxon>
        <taxon>Fungi</taxon>
        <taxon>Dikarya</taxon>
        <taxon>Basidiomycota</taxon>
        <taxon>Pucciniomycotina</taxon>
        <taxon>Pucciniomycetes</taxon>
        <taxon>Pucciniales</taxon>
        <taxon>Pucciniaceae</taxon>
        <taxon>Puccinia</taxon>
    </lineage>
</organism>